<accession>A0ABT5GJ31</accession>
<keyword evidence="3 6" id="KW-0812">Transmembrane</keyword>
<evidence type="ECO:0000256" key="2">
    <source>
        <dbReference type="ARBA" id="ARBA00022475"/>
    </source>
</evidence>
<feature type="transmembrane region" description="Helical" evidence="6">
    <location>
        <begin position="415"/>
        <end position="436"/>
    </location>
</feature>
<name>A0ABT5GJ31_9MICO</name>
<evidence type="ECO:0000313" key="8">
    <source>
        <dbReference type="EMBL" id="MDC5698211.1"/>
    </source>
</evidence>
<evidence type="ECO:0000256" key="6">
    <source>
        <dbReference type="SAM" id="Phobius"/>
    </source>
</evidence>
<evidence type="ECO:0000256" key="5">
    <source>
        <dbReference type="ARBA" id="ARBA00023136"/>
    </source>
</evidence>
<keyword evidence="4 6" id="KW-1133">Transmembrane helix</keyword>
<evidence type="ECO:0000259" key="7">
    <source>
        <dbReference type="Pfam" id="PF02687"/>
    </source>
</evidence>
<dbReference type="EMBL" id="JAPFQL010000057">
    <property type="protein sequence ID" value="MDC5698211.1"/>
    <property type="molecule type" value="Genomic_DNA"/>
</dbReference>
<feature type="transmembrane region" description="Helical" evidence="6">
    <location>
        <begin position="239"/>
        <end position="266"/>
    </location>
</feature>
<gene>
    <name evidence="8" type="ORF">OO014_13170</name>
</gene>
<feature type="transmembrane region" description="Helical" evidence="6">
    <location>
        <begin position="360"/>
        <end position="382"/>
    </location>
</feature>
<keyword evidence="9" id="KW-1185">Reference proteome</keyword>
<keyword evidence="5 6" id="KW-0472">Membrane</keyword>
<evidence type="ECO:0000313" key="9">
    <source>
        <dbReference type="Proteomes" id="UP001150259"/>
    </source>
</evidence>
<evidence type="ECO:0000256" key="4">
    <source>
        <dbReference type="ARBA" id="ARBA00022989"/>
    </source>
</evidence>
<protein>
    <recommendedName>
        <fullName evidence="7">ABC3 transporter permease C-terminal domain-containing protein</fullName>
    </recommendedName>
</protein>
<comment type="caution">
    <text evidence="8">The sequence shown here is derived from an EMBL/GenBank/DDBJ whole genome shotgun (WGS) entry which is preliminary data.</text>
</comment>
<dbReference type="Proteomes" id="UP001150259">
    <property type="component" value="Unassembled WGS sequence"/>
</dbReference>
<feature type="transmembrane region" description="Helical" evidence="6">
    <location>
        <begin position="598"/>
        <end position="620"/>
    </location>
</feature>
<dbReference type="InterPro" id="IPR003838">
    <property type="entry name" value="ABC3_permease_C"/>
</dbReference>
<reference evidence="8 9" key="1">
    <citation type="submission" date="2022-11" db="EMBL/GenBank/DDBJ databases">
        <title>Anaerobic phenanthrene biodegradation by a DNRA strain PheN6.</title>
        <authorList>
            <person name="Zhang Z."/>
        </authorList>
    </citation>
    <scope>NUCLEOTIDE SEQUENCE [LARGE SCALE GENOMIC DNA]</scope>
    <source>
        <strain evidence="8 9">PheN6</strain>
    </source>
</reference>
<feature type="transmembrane region" description="Helical" evidence="6">
    <location>
        <begin position="29"/>
        <end position="53"/>
    </location>
</feature>
<evidence type="ECO:0000256" key="3">
    <source>
        <dbReference type="ARBA" id="ARBA00022692"/>
    </source>
</evidence>
<feature type="transmembrane region" description="Helical" evidence="6">
    <location>
        <begin position="334"/>
        <end position="354"/>
    </location>
</feature>
<feature type="transmembrane region" description="Helical" evidence="6">
    <location>
        <begin position="198"/>
        <end position="218"/>
    </location>
</feature>
<feature type="transmembrane region" description="Helical" evidence="6">
    <location>
        <begin position="648"/>
        <end position="673"/>
    </location>
</feature>
<feature type="transmembrane region" description="Helical" evidence="6">
    <location>
        <begin position="685"/>
        <end position="705"/>
    </location>
</feature>
<feature type="domain" description="ABC3 transporter permease C-terminal" evidence="7">
    <location>
        <begin position="599"/>
        <end position="709"/>
    </location>
</feature>
<organism evidence="8 9">
    <name type="scientific">Intrasporangium calvum</name>
    <dbReference type="NCBI Taxonomy" id="53358"/>
    <lineage>
        <taxon>Bacteria</taxon>
        <taxon>Bacillati</taxon>
        <taxon>Actinomycetota</taxon>
        <taxon>Actinomycetes</taxon>
        <taxon>Micrococcales</taxon>
        <taxon>Intrasporangiaceae</taxon>
        <taxon>Intrasporangium</taxon>
    </lineage>
</organism>
<feature type="domain" description="ABC3 transporter permease C-terminal" evidence="7">
    <location>
        <begin position="198"/>
        <end position="303"/>
    </location>
</feature>
<dbReference type="RefSeq" id="WP_272462784.1">
    <property type="nucleotide sequence ID" value="NZ_JAPFQL010000057.1"/>
</dbReference>
<feature type="transmembrane region" description="Helical" evidence="6">
    <location>
        <begin position="286"/>
        <end position="306"/>
    </location>
</feature>
<sequence length="718" mass="73968">MSRGGRQGAPPGLLLRLAARGLRSGARQFVASCIIGGLGVIVLLAGLAVLPIATAQRDTQAARTPQPASAASDSGLLLETATSAYRGETIRGREVAVVGGSELRPPGLSEIPRPGQLVVSPALRDLLAVDPVLRERIPGTVVGVIARPGLVGPRELTYYAGVTAAELSADGVRVTTAFADPEFTDLAVPSEVRMGGPFISITFFLPVFSLFVIVALAGSERRDRRLSALRLVGLTARDVRLLAAVEAALMGVVAAALGGLAFVTSARTLAPHVPLGPGVWPTDVEIPWTGIVGAGLVLPFLSATVVDRAGRRARSMPTAGHAPAGTSLRAGRRLAVLATGVVLMVAAEPTRLVLGLDPAVAVLGLGCLLTMIGLCISAGPLARWSARAVNRRTSAVPGLVAAAQVGRRPDQSARVAIGMSLLVFVSGLLLSFFPLLSSSDAEAARDLAERVGGRAIIAQVSSASTVSEIAADEGVAAVIEAHVTGEGPGRSTMLTCPGIEQVAGDCTGPAARAVVAALRANQVVDFDLAPELVASVPLATWSEPVSQHSIVVLPRPSVDVEAVRTAVLRAGGTGEVLTTNERREVRMLETKVFREATLVALVLAALVGLASLTAGVLDSVQRQRRSLRMLHVMGVGRRDLGGALLRQCALAVGPTLVVAWVSGLLASVVFLRLNDTSTLTPPSTSVLGVLAAAAALPLIATALVIPRLNRLVQLRSPE</sequence>
<keyword evidence="2" id="KW-1003">Cell membrane</keyword>
<dbReference type="Pfam" id="PF02687">
    <property type="entry name" value="FtsX"/>
    <property type="match status" value="2"/>
</dbReference>
<comment type="subcellular location">
    <subcellularLocation>
        <location evidence="1">Cell membrane</location>
        <topology evidence="1">Multi-pass membrane protein</topology>
    </subcellularLocation>
</comment>
<evidence type="ECO:0000256" key="1">
    <source>
        <dbReference type="ARBA" id="ARBA00004651"/>
    </source>
</evidence>
<proteinExistence type="predicted"/>